<name>A0ABV3GET8_MICGL</name>
<accession>A0ABV3GET8</accession>
<sequence>MPNMPAPAEAMETMVSLSERIESSRDQLTRAAAQAGERQDIASIFGWAYIGV</sequence>
<organism evidence="1 2">
    <name type="scientific">Microtetraspora glauca</name>
    <dbReference type="NCBI Taxonomy" id="1996"/>
    <lineage>
        <taxon>Bacteria</taxon>
        <taxon>Bacillati</taxon>
        <taxon>Actinomycetota</taxon>
        <taxon>Actinomycetes</taxon>
        <taxon>Streptosporangiales</taxon>
        <taxon>Streptosporangiaceae</taxon>
        <taxon>Microtetraspora</taxon>
    </lineage>
</organism>
<evidence type="ECO:0000313" key="2">
    <source>
        <dbReference type="Proteomes" id="UP001551675"/>
    </source>
</evidence>
<reference evidence="1 2" key="1">
    <citation type="submission" date="2024-06" db="EMBL/GenBank/DDBJ databases">
        <title>The Natural Products Discovery Center: Release of the First 8490 Sequenced Strains for Exploring Actinobacteria Biosynthetic Diversity.</title>
        <authorList>
            <person name="Kalkreuter E."/>
            <person name="Kautsar S.A."/>
            <person name="Yang D."/>
            <person name="Bader C.D."/>
            <person name="Teijaro C.N."/>
            <person name="Fluegel L."/>
            <person name="Davis C.M."/>
            <person name="Simpson J.R."/>
            <person name="Lauterbach L."/>
            <person name="Steele A.D."/>
            <person name="Gui C."/>
            <person name="Meng S."/>
            <person name="Li G."/>
            <person name="Viehrig K."/>
            <person name="Ye F."/>
            <person name="Su P."/>
            <person name="Kiefer A.F."/>
            <person name="Nichols A."/>
            <person name="Cepeda A.J."/>
            <person name="Yan W."/>
            <person name="Fan B."/>
            <person name="Jiang Y."/>
            <person name="Adhikari A."/>
            <person name="Zheng C.-J."/>
            <person name="Schuster L."/>
            <person name="Cowan T.M."/>
            <person name="Smanski M.J."/>
            <person name="Chevrette M.G."/>
            <person name="De Carvalho L.P.S."/>
            <person name="Shen B."/>
        </authorList>
    </citation>
    <scope>NUCLEOTIDE SEQUENCE [LARGE SCALE GENOMIC DNA]</scope>
    <source>
        <strain evidence="1 2">NPDC050100</strain>
    </source>
</reference>
<dbReference type="EMBL" id="JBFALK010000007">
    <property type="protein sequence ID" value="MEV0970145.1"/>
    <property type="molecule type" value="Genomic_DNA"/>
</dbReference>
<dbReference type="Proteomes" id="UP001551675">
    <property type="component" value="Unassembled WGS sequence"/>
</dbReference>
<dbReference type="RefSeq" id="WP_358133404.1">
    <property type="nucleotide sequence ID" value="NZ_JBFALK010000007.1"/>
</dbReference>
<gene>
    <name evidence="1" type="ORF">AB0I59_16030</name>
</gene>
<evidence type="ECO:0008006" key="3">
    <source>
        <dbReference type="Google" id="ProtNLM"/>
    </source>
</evidence>
<protein>
    <recommendedName>
        <fullName evidence="3">HNH endonuclease</fullName>
    </recommendedName>
</protein>
<keyword evidence="2" id="KW-1185">Reference proteome</keyword>
<comment type="caution">
    <text evidence="1">The sequence shown here is derived from an EMBL/GenBank/DDBJ whole genome shotgun (WGS) entry which is preliminary data.</text>
</comment>
<proteinExistence type="predicted"/>
<evidence type="ECO:0000313" key="1">
    <source>
        <dbReference type="EMBL" id="MEV0970145.1"/>
    </source>
</evidence>